<keyword evidence="1" id="KW-0472">Membrane</keyword>
<dbReference type="GO" id="GO:0015099">
    <property type="term" value="F:nickel cation transmembrane transporter activity"/>
    <property type="evidence" value="ECO:0007669"/>
    <property type="project" value="TreeGrafter"/>
</dbReference>
<feature type="transmembrane region" description="Helical" evidence="1">
    <location>
        <begin position="411"/>
        <end position="434"/>
    </location>
</feature>
<evidence type="ECO:0000313" key="5">
    <source>
        <dbReference type="Proteomes" id="UP000289437"/>
    </source>
</evidence>
<keyword evidence="5" id="KW-1185">Reference proteome</keyword>
<keyword evidence="2" id="KW-0732">Signal</keyword>
<feature type="signal peptide" evidence="2">
    <location>
        <begin position="1"/>
        <end position="22"/>
    </location>
</feature>
<dbReference type="GO" id="GO:0010045">
    <property type="term" value="P:response to nickel cation"/>
    <property type="evidence" value="ECO:0007669"/>
    <property type="project" value="TreeGrafter"/>
</dbReference>
<dbReference type="InterPro" id="IPR051224">
    <property type="entry name" value="NiCoT_RcnA"/>
</dbReference>
<sequence>MRIRIGFAAAVMLVAMAQVCLAHPMGNFSINHYAGIHVERDAVEVRYIVDFAEIPTYQEIQDAGIVAQVGDAFLPKYLAKQASVWGKNLTVQVNGDPVRLVAASEKVIFPPGAGGLPTMKIGVVYRGVIRTKGHGPLRLHYADGNFAGHAGWKEIVVTAGSGVTLEGKQRYMVDRSGQLTNYPTDLLSSPPQDLEAEFSYSVVGLAPMLAEKAGSVRAKAVAVVPEVASATVPVVAAPAPVLLLEANKQATPRSRFTELITTKETSLWFLITAAFFAAGLGAMHALEPGHGKTIVAAYLVGSRGRTRHAVGLGLLVTAAHTAGVYLLGAVVLYASKYVIPERIYPWLSIFSGLVIAVLAAYLFLRAWTGLSEPEEHAEGVLHTHWYSVRRDPVTETAASPADEKTVPLKQLIVLGITGGIIPCPAALVVLLSAVSLHRVGLGLFLIVAFSLGLAAVLIGIGILMVRARGLLSRWRSDAPWMHRWLPLASSSAMFLAGLAIAGAAIPAIGSSGNLFARIETLAHEHLASFAAIVGLGLFLGMRHSTDPDHVVAVSTIVSRERSVGQGAFIGMMWGLGHTLTIFIVGAAIILFKLTIPPRLGLSMEMAVAAMLILLGVLNLTGVLQRLTERFAPASWKKDSIEAPVGRGRLLERYGWFHLMRPLAIGLVHGLAGSAAVALLVLSMIRSPAWAVAYLVVFGLGTVVGMMLMTTAMAIPVALTGKKFSRSLTVVSGLASVCFGLFLVYQIGFVDGLFRSHVHWTPQ</sequence>
<comment type="caution">
    <text evidence="4">The sequence shown here is derived from an EMBL/GenBank/DDBJ whole genome shotgun (WGS) entry which is preliminary data.</text>
</comment>
<name>A0A4Q0TB57_9BACT</name>
<feature type="chain" id="PRO_5020249902" evidence="2">
    <location>
        <begin position="23"/>
        <end position="762"/>
    </location>
</feature>
<feature type="transmembrane region" description="Helical" evidence="1">
    <location>
        <begin position="568"/>
        <end position="593"/>
    </location>
</feature>
<accession>A0A4Q0TB57</accession>
<dbReference type="GO" id="GO:0032025">
    <property type="term" value="P:response to cobalt ion"/>
    <property type="evidence" value="ECO:0007669"/>
    <property type="project" value="TreeGrafter"/>
</dbReference>
<dbReference type="Pfam" id="PF13386">
    <property type="entry name" value="DsbD_2"/>
    <property type="match status" value="1"/>
</dbReference>
<dbReference type="PANTHER" id="PTHR40659">
    <property type="entry name" value="NICKEL/COBALT EFFLUX SYSTEM RCNA"/>
    <property type="match status" value="1"/>
</dbReference>
<feature type="domain" description="Urease accessory protein UreH-like transmembrane" evidence="3">
    <location>
        <begin position="313"/>
        <end position="470"/>
    </location>
</feature>
<dbReference type="RefSeq" id="WP_128912797.1">
    <property type="nucleotide sequence ID" value="NZ_RDSM01000001.1"/>
</dbReference>
<evidence type="ECO:0000256" key="2">
    <source>
        <dbReference type="SAM" id="SignalP"/>
    </source>
</evidence>
<protein>
    <submittedName>
        <fullName evidence="4">Nickel transporter UreH</fullName>
    </submittedName>
</protein>
<feature type="transmembrane region" description="Helical" evidence="1">
    <location>
        <begin position="605"/>
        <end position="623"/>
    </location>
</feature>
<feature type="transmembrane region" description="Helical" evidence="1">
    <location>
        <begin position="440"/>
        <end position="463"/>
    </location>
</feature>
<feature type="transmembrane region" description="Helical" evidence="1">
    <location>
        <begin position="726"/>
        <end position="746"/>
    </location>
</feature>
<reference evidence="4 5" key="1">
    <citation type="submission" date="2018-11" db="EMBL/GenBank/DDBJ databases">
        <authorList>
            <person name="Mardanov A.V."/>
            <person name="Ravin N.V."/>
            <person name="Dedysh S.N."/>
        </authorList>
    </citation>
    <scope>NUCLEOTIDE SEQUENCE [LARGE SCALE GENOMIC DNA]</scope>
    <source>
        <strain evidence="4 5">AF10</strain>
    </source>
</reference>
<dbReference type="EMBL" id="RDSM01000001">
    <property type="protein sequence ID" value="RXH58881.1"/>
    <property type="molecule type" value="Genomic_DNA"/>
</dbReference>
<feature type="transmembrane region" description="Helical" evidence="1">
    <location>
        <begin position="690"/>
        <end position="714"/>
    </location>
</feature>
<feature type="transmembrane region" description="Helical" evidence="1">
    <location>
        <begin position="484"/>
        <end position="509"/>
    </location>
</feature>
<feature type="transmembrane region" description="Helical" evidence="1">
    <location>
        <begin position="521"/>
        <end position="539"/>
    </location>
</feature>
<evidence type="ECO:0000259" key="3">
    <source>
        <dbReference type="Pfam" id="PF13386"/>
    </source>
</evidence>
<evidence type="ECO:0000256" key="1">
    <source>
        <dbReference type="SAM" id="Phobius"/>
    </source>
</evidence>
<organism evidence="4 5">
    <name type="scientific">Granulicella sibirica</name>
    <dbReference type="NCBI Taxonomy" id="2479048"/>
    <lineage>
        <taxon>Bacteria</taxon>
        <taxon>Pseudomonadati</taxon>
        <taxon>Acidobacteriota</taxon>
        <taxon>Terriglobia</taxon>
        <taxon>Terriglobales</taxon>
        <taxon>Acidobacteriaceae</taxon>
        <taxon>Granulicella</taxon>
    </lineage>
</organism>
<proteinExistence type="predicted"/>
<reference evidence="5" key="2">
    <citation type="submission" date="2019-02" db="EMBL/GenBank/DDBJ databases">
        <title>Granulicella sibirica sp. nov., a psychrotolerant acidobacterium isolated from an organic soil layer in forested tundra, West Siberia.</title>
        <authorList>
            <person name="Oshkin I.Y."/>
            <person name="Kulichevskaya I.S."/>
            <person name="Rijpstra W.I.C."/>
            <person name="Sinninghe Damste J.S."/>
            <person name="Rakitin A.L."/>
            <person name="Ravin N.V."/>
            <person name="Dedysh S.N."/>
        </authorList>
    </citation>
    <scope>NUCLEOTIDE SEQUENCE [LARGE SCALE GENOMIC DNA]</scope>
    <source>
        <strain evidence="5">AF10</strain>
    </source>
</reference>
<gene>
    <name evidence="4" type="ORF">GRAN_2191</name>
</gene>
<dbReference type="GO" id="GO:0005886">
    <property type="term" value="C:plasma membrane"/>
    <property type="evidence" value="ECO:0007669"/>
    <property type="project" value="UniProtKB-SubCell"/>
</dbReference>
<feature type="transmembrane region" description="Helical" evidence="1">
    <location>
        <begin position="346"/>
        <end position="364"/>
    </location>
</feature>
<feature type="transmembrane region" description="Helical" evidence="1">
    <location>
        <begin position="662"/>
        <end position="684"/>
    </location>
</feature>
<dbReference type="GO" id="GO:0006824">
    <property type="term" value="P:cobalt ion transport"/>
    <property type="evidence" value="ECO:0007669"/>
    <property type="project" value="UniProtKB-KW"/>
</dbReference>
<evidence type="ECO:0000313" key="4">
    <source>
        <dbReference type="EMBL" id="RXH58881.1"/>
    </source>
</evidence>
<feature type="transmembrane region" description="Helical" evidence="1">
    <location>
        <begin position="312"/>
        <end position="334"/>
    </location>
</feature>
<dbReference type="PANTHER" id="PTHR40659:SF1">
    <property type="entry name" value="NICKEL_COBALT EFFLUX SYSTEM RCNA"/>
    <property type="match status" value="1"/>
</dbReference>
<dbReference type="GO" id="GO:0046583">
    <property type="term" value="F:monoatomic cation efflux transmembrane transporter activity"/>
    <property type="evidence" value="ECO:0007669"/>
    <property type="project" value="TreeGrafter"/>
</dbReference>
<dbReference type="Proteomes" id="UP000289437">
    <property type="component" value="Unassembled WGS sequence"/>
</dbReference>
<dbReference type="InterPro" id="IPR039447">
    <property type="entry name" value="UreH-like_TM_dom"/>
</dbReference>
<dbReference type="OrthoDB" id="271709at2"/>
<dbReference type="AlphaFoldDB" id="A0A4Q0TB57"/>
<feature type="transmembrane region" description="Helical" evidence="1">
    <location>
        <begin position="267"/>
        <end position="286"/>
    </location>
</feature>
<keyword evidence="1" id="KW-1133">Transmembrane helix</keyword>
<keyword evidence="1" id="KW-0812">Transmembrane</keyword>